<dbReference type="RefSeq" id="WP_422918391.1">
    <property type="nucleotide sequence ID" value="NZ_JAMZEJ010000001.1"/>
</dbReference>
<gene>
    <name evidence="2" type="ORF">NFI88_02230</name>
</gene>
<sequence length="175" mass="18672">MTARGAPPPIGRIIRTARLLLAPVGWPDLDDMAALKADAGAFGLMLGGVRSRWDTEAEMADDVAFWARRGVGIFTVREHGRFVGMTGVHERPDGIGVGLRFALFPHARGRGLAREAAAAALRFTHDAGVARVVAVARDTNIASRTTLGGIGMRVCGSFERAGHTMLVYESTRPPP</sequence>
<dbReference type="PANTHER" id="PTHR43792">
    <property type="entry name" value="GNAT FAMILY, PUTATIVE (AFU_ORTHOLOGUE AFUA_3G00765)-RELATED-RELATED"/>
    <property type="match status" value="1"/>
</dbReference>
<feature type="domain" description="N-acetyltransferase" evidence="1">
    <location>
        <begin position="19"/>
        <end position="173"/>
    </location>
</feature>
<evidence type="ECO:0000313" key="2">
    <source>
        <dbReference type="EMBL" id="MCQ8239658.1"/>
    </source>
</evidence>
<dbReference type="InterPro" id="IPR016181">
    <property type="entry name" value="Acyl_CoA_acyltransferase"/>
</dbReference>
<evidence type="ECO:0000313" key="3">
    <source>
        <dbReference type="Proteomes" id="UP001524547"/>
    </source>
</evidence>
<evidence type="ECO:0000259" key="1">
    <source>
        <dbReference type="PROSITE" id="PS51186"/>
    </source>
</evidence>
<dbReference type="SUPFAM" id="SSF55729">
    <property type="entry name" value="Acyl-CoA N-acyltransferases (Nat)"/>
    <property type="match status" value="1"/>
</dbReference>
<accession>A0ABT1VTJ9</accession>
<protein>
    <submittedName>
        <fullName evidence="2">GNAT family N-acetyltransferase</fullName>
    </submittedName>
</protein>
<dbReference type="EMBL" id="JAMZEJ010000001">
    <property type="protein sequence ID" value="MCQ8239658.1"/>
    <property type="molecule type" value="Genomic_DNA"/>
</dbReference>
<dbReference type="Pfam" id="PF13302">
    <property type="entry name" value="Acetyltransf_3"/>
    <property type="match status" value="1"/>
</dbReference>
<reference evidence="2 3" key="1">
    <citation type="submission" date="2022-06" db="EMBL/GenBank/DDBJ databases">
        <title>Rhizosaccharibacter gen. nov. sp. nov. KSS12, endophytic bacteria isolated from sugarcane.</title>
        <authorList>
            <person name="Pitiwittayakul N."/>
        </authorList>
    </citation>
    <scope>NUCLEOTIDE SEQUENCE [LARGE SCALE GENOMIC DNA]</scope>
    <source>
        <strain evidence="2 3">KSS12</strain>
    </source>
</reference>
<dbReference type="PROSITE" id="PS51186">
    <property type="entry name" value="GNAT"/>
    <property type="match status" value="1"/>
</dbReference>
<dbReference type="Gene3D" id="3.40.630.30">
    <property type="match status" value="1"/>
</dbReference>
<dbReference type="PANTHER" id="PTHR43792:SF1">
    <property type="entry name" value="N-ACETYLTRANSFERASE DOMAIN-CONTAINING PROTEIN"/>
    <property type="match status" value="1"/>
</dbReference>
<dbReference type="Proteomes" id="UP001524547">
    <property type="component" value="Unassembled WGS sequence"/>
</dbReference>
<name>A0ABT1VTJ9_9PROT</name>
<keyword evidence="3" id="KW-1185">Reference proteome</keyword>
<dbReference type="InterPro" id="IPR000182">
    <property type="entry name" value="GNAT_dom"/>
</dbReference>
<comment type="caution">
    <text evidence="2">The sequence shown here is derived from an EMBL/GenBank/DDBJ whole genome shotgun (WGS) entry which is preliminary data.</text>
</comment>
<proteinExistence type="predicted"/>
<dbReference type="InterPro" id="IPR051531">
    <property type="entry name" value="N-acetyltransferase"/>
</dbReference>
<organism evidence="2 3">
    <name type="scientific">Rhizosaccharibacter radicis</name>
    <dbReference type="NCBI Taxonomy" id="2782605"/>
    <lineage>
        <taxon>Bacteria</taxon>
        <taxon>Pseudomonadati</taxon>
        <taxon>Pseudomonadota</taxon>
        <taxon>Alphaproteobacteria</taxon>
        <taxon>Acetobacterales</taxon>
        <taxon>Acetobacteraceae</taxon>
        <taxon>Rhizosaccharibacter</taxon>
    </lineage>
</organism>